<feature type="domain" description="DUF8212" evidence="2">
    <location>
        <begin position="225"/>
        <end position="258"/>
    </location>
</feature>
<evidence type="ECO:0000259" key="2">
    <source>
        <dbReference type="Pfam" id="PF26640"/>
    </source>
</evidence>
<dbReference type="EMBL" id="JAULSU010000002">
    <property type="protein sequence ID" value="KAK0627924.1"/>
    <property type="molecule type" value="Genomic_DNA"/>
</dbReference>
<evidence type="ECO:0000313" key="4">
    <source>
        <dbReference type="Proteomes" id="UP001175000"/>
    </source>
</evidence>
<dbReference type="Pfam" id="PF06985">
    <property type="entry name" value="HET"/>
    <property type="match status" value="1"/>
</dbReference>
<organism evidence="3 4">
    <name type="scientific">Immersiella caudata</name>
    <dbReference type="NCBI Taxonomy" id="314043"/>
    <lineage>
        <taxon>Eukaryota</taxon>
        <taxon>Fungi</taxon>
        <taxon>Dikarya</taxon>
        <taxon>Ascomycota</taxon>
        <taxon>Pezizomycotina</taxon>
        <taxon>Sordariomycetes</taxon>
        <taxon>Sordariomycetidae</taxon>
        <taxon>Sordariales</taxon>
        <taxon>Lasiosphaeriaceae</taxon>
        <taxon>Immersiella</taxon>
    </lineage>
</organism>
<dbReference type="PANTHER" id="PTHR10622">
    <property type="entry name" value="HET DOMAIN-CONTAINING PROTEIN"/>
    <property type="match status" value="1"/>
</dbReference>
<dbReference type="PANTHER" id="PTHR10622:SF10">
    <property type="entry name" value="HET DOMAIN-CONTAINING PROTEIN"/>
    <property type="match status" value="1"/>
</dbReference>
<protein>
    <submittedName>
        <fullName evidence="3">Heterokaryon incompatibility protein-domain-containing protein</fullName>
    </submittedName>
</protein>
<accession>A0AA39X5Z1</accession>
<dbReference type="Proteomes" id="UP001175000">
    <property type="component" value="Unassembled WGS sequence"/>
</dbReference>
<keyword evidence="4" id="KW-1185">Reference proteome</keyword>
<evidence type="ECO:0000313" key="3">
    <source>
        <dbReference type="EMBL" id="KAK0627924.1"/>
    </source>
</evidence>
<dbReference type="InterPro" id="IPR010730">
    <property type="entry name" value="HET"/>
</dbReference>
<dbReference type="AlphaFoldDB" id="A0AA39X5Z1"/>
<comment type="caution">
    <text evidence="3">The sequence shown here is derived from an EMBL/GenBank/DDBJ whole genome shotgun (WGS) entry which is preliminary data.</text>
</comment>
<dbReference type="InterPro" id="IPR058525">
    <property type="entry name" value="DUF8212"/>
</dbReference>
<reference evidence="3" key="1">
    <citation type="submission" date="2023-06" db="EMBL/GenBank/DDBJ databases">
        <title>Genome-scale phylogeny and comparative genomics of the fungal order Sordariales.</title>
        <authorList>
            <consortium name="Lawrence Berkeley National Laboratory"/>
            <person name="Hensen N."/>
            <person name="Bonometti L."/>
            <person name="Westerberg I."/>
            <person name="Brannstrom I.O."/>
            <person name="Guillou S."/>
            <person name="Cros-Aarteil S."/>
            <person name="Calhoun S."/>
            <person name="Haridas S."/>
            <person name="Kuo A."/>
            <person name="Mondo S."/>
            <person name="Pangilinan J."/>
            <person name="Riley R."/>
            <person name="Labutti K."/>
            <person name="Andreopoulos B."/>
            <person name="Lipzen A."/>
            <person name="Chen C."/>
            <person name="Yanf M."/>
            <person name="Daum C."/>
            <person name="Ng V."/>
            <person name="Clum A."/>
            <person name="Steindorff A."/>
            <person name="Ohm R."/>
            <person name="Martin F."/>
            <person name="Silar P."/>
            <person name="Natvig D."/>
            <person name="Lalanne C."/>
            <person name="Gautier V."/>
            <person name="Ament-Velasquez S.L."/>
            <person name="Kruys A."/>
            <person name="Hutchinson M.I."/>
            <person name="Powell A.J."/>
            <person name="Barry K."/>
            <person name="Miller A.N."/>
            <person name="Grigoriev I.V."/>
            <person name="Debuchy R."/>
            <person name="Gladieux P."/>
            <person name="Thoren M.H."/>
            <person name="Johannesson H."/>
        </authorList>
    </citation>
    <scope>NUCLEOTIDE SEQUENCE</scope>
    <source>
        <strain evidence="3">CBS 606.72</strain>
    </source>
</reference>
<evidence type="ECO:0000259" key="1">
    <source>
        <dbReference type="Pfam" id="PF06985"/>
    </source>
</evidence>
<name>A0AA39X5Z1_9PEZI</name>
<gene>
    <name evidence="3" type="ORF">B0T14DRAFT_513549</name>
</gene>
<proteinExistence type="predicted"/>
<dbReference type="Pfam" id="PF26640">
    <property type="entry name" value="DUF8212"/>
    <property type="match status" value="1"/>
</dbReference>
<feature type="domain" description="Heterokaryon incompatibility" evidence="1">
    <location>
        <begin position="22"/>
        <end position="107"/>
    </location>
</feature>
<sequence>MRLLHADTLEPREFLDDHTPPYAILSHTWGDDAEELTLQDILAGEPYKPGIGIEKLHGTRALAKAQGLDWVWIDTCCIDKTNLVELSEAINSMCRWYQQAAVCYAYLWDVPGGINAHSSQEFRNSRWFRRGWTLQELIAPRRVVFYSTDWTRLGTKAQIASVIEDITRIPYAFLRGIADVRSASIAQRMSWAAKRETKRKEDTAYCLLGLFGITMPMIYGEGGEQAFFRLQEQIMKTTRDQSILAWGLVPIPSGNDPPPRPSQSLGFLAANPSEFANSGDIVTNDTSSSYLDLLEIHGGDLRASVSLLGCGEGQSVDLFALLNCKPQRNPSYVVGIPLKKVATPGPDGGSHQYLRPRGSHARLRSTLKLSVIEGRSTVHIRNDDPQSRQVQGTGRRQCAFVYDEDDMADLNLDIIEVLPQSAWDKERAIVTCEAPEYRLDPFIPGGISQRLQQQLLNPSAPYPPLLRGNPPATSPNPLHLPKPTHVRLRHKAHTGQNSNGTPADFHLTLWFKQRFPLSDYIEPAYAVDTIDRATKALAELMEQPFDATQNKKLADNGHLKLGFDFSNVEGSHGFYILVPNTGEPSQETLDRKREALQRAMNRTVINGGNSFKLAAGA</sequence>